<keyword evidence="2" id="KW-0285">Flavoprotein</keyword>
<dbReference type="SUPFAM" id="SSF51905">
    <property type="entry name" value="FAD/NAD(P)-binding domain"/>
    <property type="match status" value="1"/>
</dbReference>
<dbReference type="GO" id="GO:0005739">
    <property type="term" value="C:mitochondrion"/>
    <property type="evidence" value="ECO:0007669"/>
    <property type="project" value="TreeGrafter"/>
</dbReference>
<gene>
    <name evidence="7" type="ORF">TSOC_013437</name>
</gene>
<evidence type="ECO:0000256" key="1">
    <source>
        <dbReference type="ARBA" id="ARBA00005272"/>
    </source>
</evidence>
<dbReference type="InterPro" id="IPR036188">
    <property type="entry name" value="FAD/NAD-bd_sf"/>
</dbReference>
<keyword evidence="5" id="KW-0520">NAD</keyword>
<keyword evidence="8" id="KW-1185">Reference proteome</keyword>
<evidence type="ECO:0000313" key="7">
    <source>
        <dbReference type="EMBL" id="PNH00726.1"/>
    </source>
</evidence>
<evidence type="ECO:0000256" key="4">
    <source>
        <dbReference type="ARBA" id="ARBA00023002"/>
    </source>
</evidence>
<dbReference type="AlphaFoldDB" id="A0A2J7ZKD1"/>
<accession>A0A2J7ZKD1</accession>
<evidence type="ECO:0000256" key="6">
    <source>
        <dbReference type="SAM" id="MobiDB-lite"/>
    </source>
</evidence>
<evidence type="ECO:0000313" key="8">
    <source>
        <dbReference type="Proteomes" id="UP000236333"/>
    </source>
</evidence>
<proteinExistence type="inferred from homology"/>
<keyword evidence="4" id="KW-0560">Oxidoreductase</keyword>
<protein>
    <submittedName>
        <fullName evidence="7">Alternative NAD(P)H dehydrogenase 2, mitochondrial</fullName>
    </submittedName>
</protein>
<evidence type="ECO:0000256" key="3">
    <source>
        <dbReference type="ARBA" id="ARBA00022827"/>
    </source>
</evidence>
<comment type="caution">
    <text evidence="7">The sequence shown here is derived from an EMBL/GenBank/DDBJ whole genome shotgun (WGS) entry which is preliminary data.</text>
</comment>
<keyword evidence="3" id="KW-0274">FAD</keyword>
<organism evidence="7 8">
    <name type="scientific">Tetrabaena socialis</name>
    <dbReference type="NCBI Taxonomy" id="47790"/>
    <lineage>
        <taxon>Eukaryota</taxon>
        <taxon>Viridiplantae</taxon>
        <taxon>Chlorophyta</taxon>
        <taxon>core chlorophytes</taxon>
        <taxon>Chlorophyceae</taxon>
        <taxon>CS clade</taxon>
        <taxon>Chlamydomonadales</taxon>
        <taxon>Tetrabaenaceae</taxon>
        <taxon>Tetrabaena</taxon>
    </lineage>
</organism>
<evidence type="ECO:0000256" key="5">
    <source>
        <dbReference type="ARBA" id="ARBA00023027"/>
    </source>
</evidence>
<dbReference type="InterPro" id="IPR045024">
    <property type="entry name" value="NDH-2"/>
</dbReference>
<evidence type="ECO:0000256" key="2">
    <source>
        <dbReference type="ARBA" id="ARBA00022630"/>
    </source>
</evidence>
<dbReference type="OrthoDB" id="3244603at2759"/>
<feature type="region of interest" description="Disordered" evidence="6">
    <location>
        <begin position="85"/>
        <end position="120"/>
    </location>
</feature>
<comment type="similarity">
    <text evidence="1">Belongs to the NADH dehydrogenase family.</text>
</comment>
<sequence length="189" mass="18795">MGGRGRVGTRGRRGASSGTRTVLPGVVHEVTATEVVLKDGNVLPYGLCIWSTGVGPTPFTVSLPFAKTTVGRIAVDKLMRVLAPPGPSPPGVEAKPGGGAAASEAGDAAGRARPAGPPAELPLILADESDTPSTARLAPVPHIYVSPWSAAAARALGDCCANPDAPLPALAQALAAAATAQPAWTLDGS</sequence>
<dbReference type="GO" id="GO:0003954">
    <property type="term" value="F:NADH dehydrogenase activity"/>
    <property type="evidence" value="ECO:0007669"/>
    <property type="project" value="InterPro"/>
</dbReference>
<dbReference type="PANTHER" id="PTHR43706:SF13">
    <property type="entry name" value="NADH DEHYDROGENASE-RELATED"/>
    <property type="match status" value="1"/>
</dbReference>
<name>A0A2J7ZKD1_9CHLO</name>
<feature type="compositionally biased region" description="Low complexity" evidence="6">
    <location>
        <begin position="101"/>
        <end position="114"/>
    </location>
</feature>
<dbReference type="EMBL" id="PGGS01001200">
    <property type="protein sequence ID" value="PNH00726.1"/>
    <property type="molecule type" value="Genomic_DNA"/>
</dbReference>
<dbReference type="Gene3D" id="3.50.50.100">
    <property type="match status" value="1"/>
</dbReference>
<dbReference type="Proteomes" id="UP000236333">
    <property type="component" value="Unassembled WGS sequence"/>
</dbReference>
<dbReference type="PANTHER" id="PTHR43706">
    <property type="entry name" value="NADH DEHYDROGENASE"/>
    <property type="match status" value="1"/>
</dbReference>
<reference evidence="7 8" key="1">
    <citation type="journal article" date="2017" name="Mol. Biol. Evol.">
        <title>The 4-celled Tetrabaena socialis nuclear genome reveals the essential components for genetic control of cell number at the origin of multicellularity in the volvocine lineage.</title>
        <authorList>
            <person name="Featherston J."/>
            <person name="Arakaki Y."/>
            <person name="Hanschen E.R."/>
            <person name="Ferris P.J."/>
            <person name="Michod R.E."/>
            <person name="Olson B.J.S.C."/>
            <person name="Nozaki H."/>
            <person name="Durand P.M."/>
        </authorList>
    </citation>
    <scope>NUCLEOTIDE SEQUENCE [LARGE SCALE GENOMIC DNA]</scope>
    <source>
        <strain evidence="7 8">NIES-571</strain>
    </source>
</reference>